<dbReference type="InterPro" id="IPR006085">
    <property type="entry name" value="XPG_DNA_repair_N"/>
</dbReference>
<dbReference type="InterPro" id="IPR029060">
    <property type="entry name" value="PIN-like_dom_sf"/>
</dbReference>
<feature type="compositionally biased region" description="Pro residues" evidence="14">
    <location>
        <begin position="788"/>
        <end position="800"/>
    </location>
</feature>
<dbReference type="GO" id="GO:0003697">
    <property type="term" value="F:single-stranded DNA binding"/>
    <property type="evidence" value="ECO:0007669"/>
    <property type="project" value="InterPro"/>
</dbReference>
<dbReference type="GO" id="GO:0006289">
    <property type="term" value="P:nucleotide-excision repair"/>
    <property type="evidence" value="ECO:0007669"/>
    <property type="project" value="InterPro"/>
</dbReference>
<sequence length="1298" mass="142887">MESVNARGASSNVRNSALYHILTVLTPIPVLRLETMEGKVMAIDSSIWIYQFQATMRDKEGRALTNAHVLGFLRRITKLLFYGIKPVFVFDGGAPALKRSTLNERRKKKSGAAVSHAKLAERLLAAQLRREAVKQASKGKEKEVDLTPLDNPNTVYLEDIDGSAPKTPVKRKAPTPSSSTKKKGKFHDHDPYKLPEVDMGSVVGRLTQASAPDPRLATEEELREFIEDMRPEDFDVNSPAFRELPTEVQYEIIGDLRLKSRQTSFARLQKMLKHSRTPLDFSKQQILNLKQRNTLTQQLLVTTDTIGSAHISIPVRIASERNKEYVLVKNDDGSGGWILGVKDTTGTSREKPIEIDQDPKEEESEEDEDADMEEVEVPPADIMDPDLQEYQRGNALSAISNRNTDKGLEPISRRPIIRKRRANPLFEMNDSDLSDDELLQMAVDQDEEDDESLAFAIQASLDQTKQSSSRGPLASSSAVTIDSHPRTPDRRMSTAARAASPTPSDEWEDMYETPNRLSTALTFAHSHHTPQSRRKATDSGSTPKSMFGRPSLLMNKSQPAAVQGESESDEDMEPVDIKMDSAVGTPTTASRERSVVIEMGNDEISTETLEHPLPTGERSPMGGSFTTDSVFEPTRVVTPTLPPAAASATVFSPSSNAPVQEEGLFSLTDDNQPRRVPSPAAEPSPTGGSVTMSSKFEPSGLLTPGPATTRAPSTGSSKPTTPPPPIDIDDSDSDMEQVPVRPPAVPLASSPMDPAVFEHHSPNPTTSVPAPKITLTDNDLFIPASRSPSPPSPYAPPRAPSPDLDMEQEQQQQDAEHQDFDAAAEMDPHAEEGEFANFLSQVKGRDLHQVRKEIDDEIMVLNQQKKAAMRDAEDVNQQMISQIMTMLRLFGIPYITAPMEAEAQCAELVTLGLVDGVITDDSDVFLFGAARVFKNMFNQSKTVECFLSADLERELGLDRDTLVQLAYLLGSDYTEGLPGVGPVVAMELLKDFPGKDGLWRFREWWAKVQSGKDKDESGQPSKFKKMFKKKFVKDLYLASDWPNTVVRDAYYHPAVDSSEEPFKWGLPDLDGLRGFFNAELSWPQAKVDDLLLPIIQKMNKRKQVNAVNQQSNLNDFLGVGGGSGTMAPRQRQAYASKRLQEVVKDFRKRRAGASREQSAAVEAKEDDDGEEREGPPAKKKRKATAGAAGTKRKGKAKAKSMAAEGDEAGEAGIETSSTNKRKTAPRKKAGAAKRRGKKKASTPNESDEDSGSEFDETGDGTVDVEVPLKVELRPRPKPRPLKRPLEKSPEGDAEIEPE</sequence>
<feature type="compositionally biased region" description="Basic and acidic residues" evidence="14">
    <location>
        <begin position="348"/>
        <end position="358"/>
    </location>
</feature>
<feature type="coiled-coil region" evidence="13">
    <location>
        <begin position="851"/>
        <end position="878"/>
    </location>
</feature>
<feature type="compositionally biased region" description="Basic and acidic residues" evidence="14">
    <location>
        <begin position="403"/>
        <end position="412"/>
    </location>
</feature>
<gene>
    <name evidence="17" type="ORF">D9611_001791</name>
</gene>
<dbReference type="PRINTS" id="PR00066">
    <property type="entry name" value="XRODRMPGMNTG"/>
</dbReference>
<dbReference type="FunFam" id="1.10.150.20:FF:000030">
    <property type="entry name" value="Flap endonuclease GEN-like 1"/>
    <property type="match status" value="1"/>
</dbReference>
<feature type="region of interest" description="Disordered" evidence="14">
    <location>
        <begin position="1147"/>
        <end position="1298"/>
    </location>
</feature>
<keyword evidence="4" id="KW-0540">Nuclease</keyword>
<evidence type="ECO:0000256" key="6">
    <source>
        <dbReference type="ARBA" id="ARBA00022759"/>
    </source>
</evidence>
<evidence type="ECO:0000256" key="3">
    <source>
        <dbReference type="ARBA" id="ARBA00005283"/>
    </source>
</evidence>
<evidence type="ECO:0000256" key="8">
    <source>
        <dbReference type="ARBA" id="ARBA00022801"/>
    </source>
</evidence>
<evidence type="ECO:0000256" key="2">
    <source>
        <dbReference type="ARBA" id="ARBA00004123"/>
    </source>
</evidence>
<dbReference type="InterPro" id="IPR008918">
    <property type="entry name" value="HhH2"/>
</dbReference>
<name>A0A8H5CKY8_9AGAR</name>
<dbReference type="PANTHER" id="PTHR16171:SF7">
    <property type="entry name" value="DNA REPAIR PROTEIN RAD2"/>
    <property type="match status" value="1"/>
</dbReference>
<evidence type="ECO:0000313" key="18">
    <source>
        <dbReference type="Proteomes" id="UP000541558"/>
    </source>
</evidence>
<evidence type="ECO:0000256" key="13">
    <source>
        <dbReference type="SAM" id="Coils"/>
    </source>
</evidence>
<reference evidence="17 18" key="1">
    <citation type="journal article" date="2020" name="ISME J.">
        <title>Uncovering the hidden diversity of litter-decomposition mechanisms in mushroom-forming fungi.</title>
        <authorList>
            <person name="Floudas D."/>
            <person name="Bentzer J."/>
            <person name="Ahren D."/>
            <person name="Johansson T."/>
            <person name="Persson P."/>
            <person name="Tunlid A."/>
        </authorList>
    </citation>
    <scope>NUCLEOTIDE SEQUENCE [LARGE SCALE GENOMIC DNA]</scope>
    <source>
        <strain evidence="17 18">CBS 175.51</strain>
    </source>
</reference>
<feature type="domain" description="XPG-I" evidence="15">
    <location>
        <begin position="888"/>
        <end position="957"/>
    </location>
</feature>
<dbReference type="InterPro" id="IPR001044">
    <property type="entry name" value="XPG/Rad2_eukaryotes"/>
</dbReference>
<accession>A0A8H5CKY8</accession>
<feature type="region of interest" description="Disordered" evidence="14">
    <location>
        <begin position="646"/>
        <end position="819"/>
    </location>
</feature>
<feature type="region of interest" description="Disordered" evidence="14">
    <location>
        <begin position="157"/>
        <end position="194"/>
    </location>
</feature>
<dbReference type="EMBL" id="JAACJK010000001">
    <property type="protein sequence ID" value="KAF5342577.1"/>
    <property type="molecule type" value="Genomic_DNA"/>
</dbReference>
<feature type="compositionally biased region" description="Basic residues" evidence="14">
    <location>
        <begin position="1219"/>
        <end position="1240"/>
    </location>
</feature>
<dbReference type="Pfam" id="PF00867">
    <property type="entry name" value="XPG_I"/>
    <property type="match status" value="1"/>
</dbReference>
<dbReference type="SUPFAM" id="SSF88723">
    <property type="entry name" value="PIN domain-like"/>
    <property type="match status" value="1"/>
</dbReference>
<keyword evidence="13" id="KW-0175">Coiled coil</keyword>
<evidence type="ECO:0000259" key="15">
    <source>
        <dbReference type="SMART" id="SM00484"/>
    </source>
</evidence>
<evidence type="ECO:0000256" key="9">
    <source>
        <dbReference type="ARBA" id="ARBA00022842"/>
    </source>
</evidence>
<feature type="compositionally biased region" description="Basic residues" evidence="14">
    <location>
        <begin position="525"/>
        <end position="534"/>
    </location>
</feature>
<proteinExistence type="inferred from homology"/>
<dbReference type="SMART" id="SM00484">
    <property type="entry name" value="XPGI"/>
    <property type="match status" value="1"/>
</dbReference>
<feature type="compositionally biased region" description="Low complexity" evidence="14">
    <location>
        <begin position="493"/>
        <end position="504"/>
    </location>
</feature>
<evidence type="ECO:0000259" key="16">
    <source>
        <dbReference type="SMART" id="SM00485"/>
    </source>
</evidence>
<dbReference type="CDD" id="cd09904">
    <property type="entry name" value="H3TH_XPG"/>
    <property type="match status" value="1"/>
</dbReference>
<evidence type="ECO:0000256" key="14">
    <source>
        <dbReference type="SAM" id="MobiDB-lite"/>
    </source>
</evidence>
<feature type="domain" description="XPG N-terminal" evidence="16">
    <location>
        <begin position="20"/>
        <end position="112"/>
    </location>
</feature>
<dbReference type="InterPro" id="IPR006084">
    <property type="entry name" value="XPG/Rad2"/>
</dbReference>
<dbReference type="GO" id="GO:0005634">
    <property type="term" value="C:nucleus"/>
    <property type="evidence" value="ECO:0007669"/>
    <property type="project" value="UniProtKB-SubCell"/>
</dbReference>
<comment type="similarity">
    <text evidence="12">Belongs to the XPG/RAD2 endonuclease family. GEN subfamily.</text>
</comment>
<keyword evidence="8" id="KW-0378">Hydrolase</keyword>
<dbReference type="InterPro" id="IPR019974">
    <property type="entry name" value="XPG_CS"/>
</dbReference>
<feature type="compositionally biased region" description="Polar residues" evidence="14">
    <location>
        <begin position="686"/>
        <end position="696"/>
    </location>
</feature>
<dbReference type="PROSITE" id="PS00841">
    <property type="entry name" value="XPG_1"/>
    <property type="match status" value="1"/>
</dbReference>
<dbReference type="Pfam" id="PF00752">
    <property type="entry name" value="XPG_N"/>
    <property type="match status" value="1"/>
</dbReference>
<keyword evidence="9" id="KW-0460">Magnesium</keyword>
<evidence type="ECO:0000256" key="1">
    <source>
        <dbReference type="ARBA" id="ARBA00001946"/>
    </source>
</evidence>
<evidence type="ECO:0000313" key="17">
    <source>
        <dbReference type="EMBL" id="KAF5342577.1"/>
    </source>
</evidence>
<comment type="subcellular location">
    <subcellularLocation>
        <location evidence="2">Nucleus</location>
    </subcellularLocation>
</comment>
<evidence type="ECO:0000256" key="11">
    <source>
        <dbReference type="ARBA" id="ARBA00023242"/>
    </source>
</evidence>
<keyword evidence="10" id="KW-0234">DNA repair</keyword>
<feature type="region of interest" description="Disordered" evidence="14">
    <location>
        <begin position="396"/>
        <end position="415"/>
    </location>
</feature>
<feature type="region of interest" description="Disordered" evidence="14">
    <location>
        <begin position="444"/>
        <end position="629"/>
    </location>
</feature>
<dbReference type="InterPro" id="IPR036279">
    <property type="entry name" value="5-3_exonuclease_C_sf"/>
</dbReference>
<comment type="caution">
    <text evidence="17">The sequence shown here is derived from an EMBL/GenBank/DDBJ whole genome shotgun (WGS) entry which is preliminary data.</text>
</comment>
<dbReference type="PRINTS" id="PR00853">
    <property type="entry name" value="XPGRADSUPER"/>
</dbReference>
<dbReference type="Gene3D" id="1.10.150.20">
    <property type="entry name" value="5' to 3' exonuclease, C-terminal subdomain"/>
    <property type="match status" value="1"/>
</dbReference>
<feature type="region of interest" description="Disordered" evidence="14">
    <location>
        <begin position="339"/>
        <end position="374"/>
    </location>
</feature>
<dbReference type="Proteomes" id="UP000541558">
    <property type="component" value="Unassembled WGS sequence"/>
</dbReference>
<organism evidence="17 18">
    <name type="scientific">Ephemerocybe angulata</name>
    <dbReference type="NCBI Taxonomy" id="980116"/>
    <lineage>
        <taxon>Eukaryota</taxon>
        <taxon>Fungi</taxon>
        <taxon>Dikarya</taxon>
        <taxon>Basidiomycota</taxon>
        <taxon>Agaricomycotina</taxon>
        <taxon>Agaricomycetes</taxon>
        <taxon>Agaricomycetidae</taxon>
        <taxon>Agaricales</taxon>
        <taxon>Agaricineae</taxon>
        <taxon>Psathyrellaceae</taxon>
        <taxon>Ephemerocybe</taxon>
    </lineage>
</organism>
<dbReference type="InterPro" id="IPR006086">
    <property type="entry name" value="XPG-I_dom"/>
</dbReference>
<evidence type="ECO:0008006" key="19">
    <source>
        <dbReference type="Google" id="ProtNLM"/>
    </source>
</evidence>
<dbReference type="SMART" id="SM00279">
    <property type="entry name" value="HhH2"/>
    <property type="match status" value="1"/>
</dbReference>
<comment type="similarity">
    <text evidence="3">Belongs to the XPG/RAD2 endonuclease family. XPG subfamily.</text>
</comment>
<dbReference type="GO" id="GO:0046872">
    <property type="term" value="F:metal ion binding"/>
    <property type="evidence" value="ECO:0007669"/>
    <property type="project" value="UniProtKB-KW"/>
</dbReference>
<comment type="cofactor">
    <cofactor evidence="1">
        <name>Mg(2+)</name>
        <dbReference type="ChEBI" id="CHEBI:18420"/>
    </cofactor>
</comment>
<keyword evidence="7" id="KW-0227">DNA damage</keyword>
<feature type="compositionally biased region" description="Basic and acidic residues" evidence="14">
    <location>
        <begin position="483"/>
        <end position="492"/>
    </location>
</feature>
<dbReference type="SUPFAM" id="SSF47807">
    <property type="entry name" value="5' to 3' exonuclease, C-terminal subdomain"/>
    <property type="match status" value="1"/>
</dbReference>
<keyword evidence="5" id="KW-0479">Metal-binding</keyword>
<dbReference type="Gene3D" id="3.40.50.1010">
    <property type="entry name" value="5'-nuclease"/>
    <property type="match status" value="2"/>
</dbReference>
<dbReference type="OrthoDB" id="31113at2759"/>
<dbReference type="GO" id="GO:0048256">
    <property type="term" value="F:flap endonuclease activity"/>
    <property type="evidence" value="ECO:0007669"/>
    <property type="project" value="UniProtKB-ARBA"/>
</dbReference>
<evidence type="ECO:0000256" key="7">
    <source>
        <dbReference type="ARBA" id="ARBA00022763"/>
    </source>
</evidence>
<protein>
    <recommendedName>
        <fullName evidence="19">PIN domain-like protein</fullName>
    </recommendedName>
</protein>
<evidence type="ECO:0000256" key="5">
    <source>
        <dbReference type="ARBA" id="ARBA00022723"/>
    </source>
</evidence>
<feature type="compositionally biased region" description="Acidic residues" evidence="14">
    <location>
        <begin position="1245"/>
        <end position="1258"/>
    </location>
</feature>
<keyword evidence="6" id="KW-0255">Endonuclease</keyword>
<evidence type="ECO:0000256" key="10">
    <source>
        <dbReference type="ARBA" id="ARBA00023204"/>
    </source>
</evidence>
<evidence type="ECO:0000256" key="12">
    <source>
        <dbReference type="ARBA" id="ARBA00038112"/>
    </source>
</evidence>
<keyword evidence="11" id="KW-0539">Nucleus</keyword>
<feature type="compositionally biased region" description="Acidic residues" evidence="14">
    <location>
        <begin position="359"/>
        <end position="374"/>
    </location>
</feature>
<keyword evidence="18" id="KW-1185">Reference proteome</keyword>
<evidence type="ECO:0000256" key="4">
    <source>
        <dbReference type="ARBA" id="ARBA00022722"/>
    </source>
</evidence>
<dbReference type="CDD" id="cd09868">
    <property type="entry name" value="PIN_XPG_RAD2"/>
    <property type="match status" value="2"/>
</dbReference>
<dbReference type="SMART" id="SM00485">
    <property type="entry name" value="XPGN"/>
    <property type="match status" value="1"/>
</dbReference>
<feature type="compositionally biased region" description="Low complexity" evidence="14">
    <location>
        <begin position="467"/>
        <end position="477"/>
    </location>
</feature>
<dbReference type="PANTHER" id="PTHR16171">
    <property type="entry name" value="DNA REPAIR PROTEIN COMPLEMENTING XP-G CELLS-RELATED"/>
    <property type="match status" value="1"/>
</dbReference>
<dbReference type="PROSITE" id="PS00842">
    <property type="entry name" value="XPG_2"/>
    <property type="match status" value="1"/>
</dbReference>